<feature type="compositionally biased region" description="Polar residues" evidence="1">
    <location>
        <begin position="95"/>
        <end position="105"/>
    </location>
</feature>
<dbReference type="EMBL" id="QZWG01000018">
    <property type="protein sequence ID" value="RZB54075.1"/>
    <property type="molecule type" value="Genomic_DNA"/>
</dbReference>
<name>A0A445FYR0_GLYSO</name>
<evidence type="ECO:0000313" key="3">
    <source>
        <dbReference type="Proteomes" id="UP000289340"/>
    </source>
</evidence>
<dbReference type="PANTHER" id="PTHR47290">
    <property type="entry name" value="RING FINGER PROTEIN"/>
    <property type="match status" value="1"/>
</dbReference>
<organism evidence="2 3">
    <name type="scientific">Glycine soja</name>
    <name type="common">Wild soybean</name>
    <dbReference type="NCBI Taxonomy" id="3848"/>
    <lineage>
        <taxon>Eukaryota</taxon>
        <taxon>Viridiplantae</taxon>
        <taxon>Streptophyta</taxon>
        <taxon>Embryophyta</taxon>
        <taxon>Tracheophyta</taxon>
        <taxon>Spermatophyta</taxon>
        <taxon>Magnoliopsida</taxon>
        <taxon>eudicotyledons</taxon>
        <taxon>Gunneridae</taxon>
        <taxon>Pentapetalae</taxon>
        <taxon>rosids</taxon>
        <taxon>fabids</taxon>
        <taxon>Fabales</taxon>
        <taxon>Fabaceae</taxon>
        <taxon>Papilionoideae</taxon>
        <taxon>50 kb inversion clade</taxon>
        <taxon>NPAAA clade</taxon>
        <taxon>indigoferoid/millettioid clade</taxon>
        <taxon>Phaseoleae</taxon>
        <taxon>Glycine</taxon>
        <taxon>Glycine subgen. Soja</taxon>
    </lineage>
</organism>
<dbReference type="AlphaFoldDB" id="A0A445FYR0"/>
<reference evidence="2 3" key="1">
    <citation type="submission" date="2018-09" db="EMBL/GenBank/DDBJ databases">
        <title>A high-quality reference genome of wild soybean provides a powerful tool to mine soybean genomes.</title>
        <authorList>
            <person name="Xie M."/>
            <person name="Chung C.Y.L."/>
            <person name="Li M.-W."/>
            <person name="Wong F.-L."/>
            <person name="Chan T.-F."/>
            <person name="Lam H.-M."/>
        </authorList>
    </citation>
    <scope>NUCLEOTIDE SEQUENCE [LARGE SCALE GENOMIC DNA]</scope>
    <source>
        <strain evidence="3">cv. W05</strain>
        <tissue evidence="2">Hypocotyl of etiolated seedlings</tissue>
    </source>
</reference>
<protein>
    <submittedName>
        <fullName evidence="2">Protein LAX PANICLE 2</fullName>
    </submittedName>
</protein>
<dbReference type="InterPro" id="IPR044171">
    <property type="entry name" value="LAX2-like"/>
</dbReference>
<dbReference type="Proteomes" id="UP000289340">
    <property type="component" value="Chromosome 18"/>
</dbReference>
<sequence length="408" mass="45209">MTMVPSQNGKQQQNINRSAMNQVIEVEGGYNCLLGSDFVARRHIMAEAEESSRHNNNTNEEAEVGACGSISKEEEEEEDEEEANNNSNNNNNSNWLQLSIGLTSTKQERDTRTVVPTTTTTSSGLVELDLLPLRRSSEQQQQQPPPPAVFPVMASGRGGGSSSSLLFEQHHRTTSYSSSSSMSTMMSMASGPITSTFGHQEMMNWAFGPLLPQYSMPIMPSSSSFTPLPIPSSSSSSQTCYSSLRPHPLGSYFPTVPFHHHFPSSSSSGFDQYDVAAGPGPSSDNNVTVRVVDPPRRPHSGIWFMLQASPNQAREPFLPQIPKNYLRIKDGRMTVRLLLKYLVSKLRLESESEIEITCRGQQLLPFLTLQHVRDNIWSPRDTTTRPLLSDSSTTTDHVMVLHYGRTTN</sequence>
<feature type="region of interest" description="Disordered" evidence="1">
    <location>
        <begin position="49"/>
        <end position="127"/>
    </location>
</feature>
<dbReference type="Gramene" id="XM_028357221.1">
    <property type="protein sequence ID" value="XP_028213022.1"/>
    <property type="gene ID" value="LOC114395439"/>
</dbReference>
<comment type="caution">
    <text evidence="2">The sequence shown here is derived from an EMBL/GenBank/DDBJ whole genome shotgun (WGS) entry which is preliminary data.</text>
</comment>
<accession>A0A445FYR0</accession>
<dbReference type="Gene3D" id="3.10.20.90">
    <property type="entry name" value="Phosphatidylinositol 3-kinase Catalytic Subunit, Chain A, domain 1"/>
    <property type="match status" value="1"/>
</dbReference>
<feature type="compositionally biased region" description="Low complexity" evidence="1">
    <location>
        <begin position="84"/>
        <end position="94"/>
    </location>
</feature>
<evidence type="ECO:0000313" key="2">
    <source>
        <dbReference type="EMBL" id="RZB54075.1"/>
    </source>
</evidence>
<dbReference type="PANTHER" id="PTHR47290:SF4">
    <property type="entry name" value="RING FINGER PROTEIN"/>
    <property type="match status" value="1"/>
</dbReference>
<proteinExistence type="predicted"/>
<keyword evidence="3" id="KW-1185">Reference proteome</keyword>
<gene>
    <name evidence="2" type="ORF">D0Y65_049825</name>
</gene>
<evidence type="ECO:0000256" key="1">
    <source>
        <dbReference type="SAM" id="MobiDB-lite"/>
    </source>
</evidence>
<feature type="compositionally biased region" description="Acidic residues" evidence="1">
    <location>
        <begin position="73"/>
        <end position="83"/>
    </location>
</feature>